<dbReference type="RefSeq" id="WP_068243455.1">
    <property type="nucleotide sequence ID" value="NZ_LPUY01000065.1"/>
</dbReference>
<dbReference type="PATRIC" id="fig|1768241.3.peg.2406"/>
<evidence type="ECO:0000313" key="1">
    <source>
        <dbReference type="EMBL" id="KUP92841.1"/>
    </source>
</evidence>
<dbReference type="Proteomes" id="UP000068382">
    <property type="component" value="Unassembled WGS sequence"/>
</dbReference>
<name>A0A132BWU0_9RHOB</name>
<evidence type="ECO:0000313" key="2">
    <source>
        <dbReference type="Proteomes" id="UP000068382"/>
    </source>
</evidence>
<comment type="caution">
    <text evidence="1">The sequence shown here is derived from an EMBL/GenBank/DDBJ whole genome shotgun (WGS) entry which is preliminary data.</text>
</comment>
<dbReference type="OrthoDB" id="1123495at2"/>
<gene>
    <name evidence="1" type="ORF">TRIHO_22920</name>
</gene>
<reference evidence="1 2" key="1">
    <citation type="submission" date="2015-12" db="EMBL/GenBank/DDBJ databases">
        <title>Genome sequence of the marine Rhodobacteraceae strain O3.65, Candidatus Tritonibacter horizontis.</title>
        <authorList>
            <person name="Poehlein A."/>
            <person name="Giebel H.A."/>
            <person name="Voget S."/>
            <person name="Brinkhoff T."/>
        </authorList>
    </citation>
    <scope>NUCLEOTIDE SEQUENCE [LARGE SCALE GENOMIC DNA]</scope>
    <source>
        <strain evidence="1 2">O3.65</strain>
    </source>
</reference>
<keyword evidence="2" id="KW-1185">Reference proteome</keyword>
<dbReference type="AlphaFoldDB" id="A0A132BWU0"/>
<dbReference type="EMBL" id="LPUY01000065">
    <property type="protein sequence ID" value="KUP92841.1"/>
    <property type="molecule type" value="Genomic_DNA"/>
</dbReference>
<organism evidence="1 2">
    <name type="scientific">Tritonibacter horizontis</name>
    <dbReference type="NCBI Taxonomy" id="1768241"/>
    <lineage>
        <taxon>Bacteria</taxon>
        <taxon>Pseudomonadati</taxon>
        <taxon>Pseudomonadota</taxon>
        <taxon>Alphaproteobacteria</taxon>
        <taxon>Rhodobacterales</taxon>
        <taxon>Paracoccaceae</taxon>
        <taxon>Tritonibacter</taxon>
    </lineage>
</organism>
<protein>
    <submittedName>
        <fullName evidence="1">Uncharacterized protein</fullName>
    </submittedName>
</protein>
<sequence length="248" mass="28430">MKRKKSRFEQMFSLSRHRKRWGAAAHAAANAELSTMKTTLIDAGAPVQTRGAAKSLDAHIENLRVEFSGRPELLWHHAKLIVLIRRDFRLQETYAQFRALWDQEGDFLCANLNIRWLISATDTLADHDPDPQVRAVAMMASLLVNAVKVQESERFICDTGSAVPNPAHIERLQTDLVPLFEGMSCFTIGTDDTLRNMYWRLEPFMETPPAGAILRAIWDRFQVEDTVFARLRALHTRDKTGWWRDTPD</sequence>
<proteinExistence type="predicted"/>
<accession>A0A132BWU0</accession>